<dbReference type="InterPro" id="IPR035412">
    <property type="entry name" value="Terminase_L_N"/>
</dbReference>
<dbReference type="PANTHER" id="PTHR39184:SF1">
    <property type="entry name" value="PBSX PHAGE TERMINASE LARGE SUBUNIT"/>
    <property type="match status" value="1"/>
</dbReference>
<dbReference type="Gene3D" id="3.40.50.300">
    <property type="entry name" value="P-loop containing nucleotide triphosphate hydrolases"/>
    <property type="match status" value="1"/>
</dbReference>
<reference evidence="2" key="1">
    <citation type="journal article" date="2021" name="Proc. Natl. Acad. Sci. U.S.A.">
        <title>A Catalog of Tens of Thousands of Viruses from Human Metagenomes Reveals Hidden Associations with Chronic Diseases.</title>
        <authorList>
            <person name="Tisza M.J."/>
            <person name="Buck C.B."/>
        </authorList>
    </citation>
    <scope>NUCLEOTIDE SEQUENCE</scope>
    <source>
        <strain evidence="2">CtedO8</strain>
    </source>
</reference>
<dbReference type="InterPro" id="IPR027417">
    <property type="entry name" value="P-loop_NTPase"/>
</dbReference>
<organism evidence="2">
    <name type="scientific">Siphoviridae sp. ctedO8</name>
    <dbReference type="NCBI Taxonomy" id="2827907"/>
    <lineage>
        <taxon>Viruses</taxon>
        <taxon>Duplodnaviria</taxon>
        <taxon>Heunggongvirae</taxon>
        <taxon>Uroviricota</taxon>
        <taxon>Caudoviricetes</taxon>
    </lineage>
</organism>
<sequence>MTECISPTTCYSTRQMIGRGYDDFWRSKQPYVVLKGSRASKKSVTTAYKIIIKMMQYPDANTLVVRKVADTLRTSCYETLKWVIYRLGVQHLWKCKVSPLEMEYIPTGQKIYFRGMDDP</sequence>
<dbReference type="InterPro" id="IPR052380">
    <property type="entry name" value="Viral_DNA_packaging_terminase"/>
</dbReference>
<feature type="domain" description="Phage terminase large subunit N-terminal" evidence="1">
    <location>
        <begin position="29"/>
        <end position="119"/>
    </location>
</feature>
<proteinExistence type="predicted"/>
<evidence type="ECO:0000259" key="1">
    <source>
        <dbReference type="Pfam" id="PF04466"/>
    </source>
</evidence>
<dbReference type="EMBL" id="BK032737">
    <property type="protein sequence ID" value="DAF57663.1"/>
    <property type="molecule type" value="Genomic_DNA"/>
</dbReference>
<name>A0A8S5T3W1_9CAUD</name>
<evidence type="ECO:0000313" key="2">
    <source>
        <dbReference type="EMBL" id="DAF57663.1"/>
    </source>
</evidence>
<dbReference type="Pfam" id="PF04466">
    <property type="entry name" value="Terminase_3"/>
    <property type="match status" value="1"/>
</dbReference>
<dbReference type="PANTHER" id="PTHR39184">
    <property type="match status" value="1"/>
</dbReference>
<protein>
    <submittedName>
        <fullName evidence="2">Terminase large subunit</fullName>
    </submittedName>
</protein>
<accession>A0A8S5T3W1</accession>